<dbReference type="AlphaFoldDB" id="A0A1S3IVD3"/>
<evidence type="ECO:0000256" key="1">
    <source>
        <dbReference type="ARBA" id="ARBA00004240"/>
    </source>
</evidence>
<evidence type="ECO:0000313" key="8">
    <source>
        <dbReference type="Proteomes" id="UP000085678"/>
    </source>
</evidence>
<dbReference type="CDD" id="cd16120">
    <property type="entry name" value="UBX_UBXN3B"/>
    <property type="match status" value="1"/>
</dbReference>
<dbReference type="PANTHER" id="PTHR23322">
    <property type="entry name" value="FAS-ASSOCIATED PROTEIN"/>
    <property type="match status" value="1"/>
</dbReference>
<dbReference type="InterPro" id="IPR001012">
    <property type="entry name" value="UBX_dom"/>
</dbReference>
<proteinExistence type="predicted"/>
<evidence type="ECO:0000256" key="5">
    <source>
        <dbReference type="ARBA" id="ARBA00023054"/>
    </source>
</evidence>
<sequence length="446" mass="52179">MAEGGDDLSSEQTEKLLQFQDLTGLEDMERCRTLLERHNWDMEVAVQDRFNEEEGRPSLFRDQQREVRTPPVNVSPVDQRVIHISRGRPPQGIMGWGIFIVMLPFRFVYSSLMDILRFFWRLFMPDPRRTVTDPVGDVTSFIQEYDSQFGETHPVFYQGSYSQVLNDAKNELKFLLVYLHGDDHQDTPEFCRSTLGNADVIEFIDARMLFWGCNTNSPEGFRVSQALRENTYPFLALIVLRQNRMTVVARIEGPIGPVELIERLTRVMEDNEASLIAVRADREERHFNRSLREQQDEAYLESLKADQEKEKKKREEMEKQKQELEEAKRREMEIVKKQEEIMRRKEELRTSIPEEPAVDDPDAIKVLVKLPDGTRIERRFCGSWSAKHLYNFVFCHEMTPDDFSIVTNFPRKTLPCQPVDGQPDPPSFIELKFGKSELVFVHDHEA</sequence>
<comment type="subcellular location">
    <subcellularLocation>
        <location evidence="2">Cytoplasm</location>
    </subcellularLocation>
    <subcellularLocation>
        <location evidence="1">Endoplasmic reticulum</location>
    </subcellularLocation>
</comment>
<evidence type="ECO:0000256" key="2">
    <source>
        <dbReference type="ARBA" id="ARBA00004496"/>
    </source>
</evidence>
<dbReference type="InterPro" id="IPR036249">
    <property type="entry name" value="Thioredoxin-like_sf"/>
</dbReference>
<dbReference type="GO" id="GO:0036503">
    <property type="term" value="P:ERAD pathway"/>
    <property type="evidence" value="ECO:0007669"/>
    <property type="project" value="TreeGrafter"/>
</dbReference>
<evidence type="ECO:0000256" key="6">
    <source>
        <dbReference type="SAM" id="MobiDB-lite"/>
    </source>
</evidence>
<reference evidence="9" key="2">
    <citation type="submission" date="2025-08" db="UniProtKB">
        <authorList>
            <consortium name="RefSeq"/>
        </authorList>
    </citation>
    <scope>IDENTIFICATION</scope>
</reference>
<dbReference type="PROSITE" id="PS50033">
    <property type="entry name" value="UBX"/>
    <property type="match status" value="1"/>
</dbReference>
<dbReference type="GO" id="GO:0005783">
    <property type="term" value="C:endoplasmic reticulum"/>
    <property type="evidence" value="ECO:0007669"/>
    <property type="project" value="UniProtKB-SubCell"/>
</dbReference>
<dbReference type="InterPro" id="IPR050730">
    <property type="entry name" value="UBX_domain-protein"/>
</dbReference>
<dbReference type="SUPFAM" id="SSF54236">
    <property type="entry name" value="Ubiquitin-like"/>
    <property type="match status" value="1"/>
</dbReference>
<keyword evidence="3" id="KW-0963">Cytoplasm</keyword>
<dbReference type="CDD" id="cd14414">
    <property type="entry name" value="UBA_FAF2"/>
    <property type="match status" value="1"/>
</dbReference>
<gene>
    <name evidence="9" type="primary">LOC106167813</name>
</gene>
<keyword evidence="4" id="KW-0256">Endoplasmic reticulum</keyword>
<dbReference type="STRING" id="7574.A0A1S3IVD3"/>
<dbReference type="OrthoDB" id="1026733at2759"/>
<name>A0A1S3IVD3_LINAN</name>
<dbReference type="PANTHER" id="PTHR23322:SF1">
    <property type="entry name" value="FAS-ASSOCIATED FACTOR 2"/>
    <property type="match status" value="1"/>
</dbReference>
<feature type="region of interest" description="Disordered" evidence="6">
    <location>
        <begin position="305"/>
        <end position="326"/>
    </location>
</feature>
<dbReference type="InterPro" id="IPR054109">
    <property type="entry name" value="UBA_8"/>
</dbReference>
<dbReference type="Gene3D" id="3.10.20.90">
    <property type="entry name" value="Phosphatidylinositol 3-kinase Catalytic Subunit, Chain A, domain 1"/>
    <property type="match status" value="1"/>
</dbReference>
<dbReference type="InterPro" id="IPR049483">
    <property type="entry name" value="FAF1_2-like_UAS"/>
</dbReference>
<dbReference type="RefSeq" id="XP_013402150.2">
    <property type="nucleotide sequence ID" value="XM_013546696.2"/>
</dbReference>
<dbReference type="InterPro" id="IPR029071">
    <property type="entry name" value="Ubiquitin-like_domsf"/>
</dbReference>
<keyword evidence="8" id="KW-1185">Reference proteome</keyword>
<dbReference type="GO" id="GO:0043130">
    <property type="term" value="F:ubiquitin binding"/>
    <property type="evidence" value="ECO:0007669"/>
    <property type="project" value="TreeGrafter"/>
</dbReference>
<dbReference type="Pfam" id="PF22566">
    <property type="entry name" value="UBA_8"/>
    <property type="match status" value="1"/>
</dbReference>
<dbReference type="Gene3D" id="1.10.8.10">
    <property type="entry name" value="DNA helicase RuvA subunit, C-terminal domain"/>
    <property type="match status" value="1"/>
</dbReference>
<dbReference type="InParanoid" id="A0A1S3IVD3"/>
<dbReference type="KEGG" id="lak:106167813"/>
<keyword evidence="5" id="KW-0175">Coiled coil</keyword>
<feature type="domain" description="UBX" evidence="7">
    <location>
        <begin position="359"/>
        <end position="441"/>
    </location>
</feature>
<dbReference type="SUPFAM" id="SSF46934">
    <property type="entry name" value="UBA-like"/>
    <property type="match status" value="1"/>
</dbReference>
<dbReference type="Pfam" id="PF00789">
    <property type="entry name" value="UBX"/>
    <property type="match status" value="1"/>
</dbReference>
<dbReference type="Pfam" id="PF21021">
    <property type="entry name" value="FAF1"/>
    <property type="match status" value="1"/>
</dbReference>
<evidence type="ECO:0000313" key="9">
    <source>
        <dbReference type="RefSeq" id="XP_013402150.2"/>
    </source>
</evidence>
<evidence type="ECO:0000259" key="7">
    <source>
        <dbReference type="PROSITE" id="PS50033"/>
    </source>
</evidence>
<reference evidence="9" key="1">
    <citation type="journal article" date="2015" name="Nat. Commun.">
        <title>The Lingula genome provides insights into brachiopod evolution and the origin of phosphate biomineralization.</title>
        <authorList>
            <person name="Luo Y.J."/>
            <person name="Takeuchi T."/>
            <person name="Koyanagi R."/>
            <person name="Yamada L."/>
            <person name="Kanda M."/>
            <person name="Khalturina M."/>
            <person name="Fujie M."/>
            <person name="Yamasaki S.I."/>
            <person name="Endo K."/>
            <person name="Satoh N."/>
        </authorList>
    </citation>
    <scope>NUCLEOTIDE SEQUENCE</scope>
</reference>
<dbReference type="SUPFAM" id="SSF52833">
    <property type="entry name" value="Thioredoxin-like"/>
    <property type="match status" value="1"/>
</dbReference>
<protein>
    <submittedName>
        <fullName evidence="9">FAS-associated factor 2-like</fullName>
    </submittedName>
</protein>
<evidence type="ECO:0000256" key="3">
    <source>
        <dbReference type="ARBA" id="ARBA00022490"/>
    </source>
</evidence>
<dbReference type="InterPro" id="IPR009060">
    <property type="entry name" value="UBA-like_sf"/>
</dbReference>
<dbReference type="Gene3D" id="3.40.30.10">
    <property type="entry name" value="Glutaredoxin"/>
    <property type="match status" value="1"/>
</dbReference>
<dbReference type="Proteomes" id="UP000085678">
    <property type="component" value="Unplaced"/>
</dbReference>
<evidence type="ECO:0000256" key="4">
    <source>
        <dbReference type="ARBA" id="ARBA00022824"/>
    </source>
</evidence>
<dbReference type="FunCoup" id="A0A1S3IVD3">
    <property type="interactions" value="2897"/>
</dbReference>
<dbReference type="GeneID" id="106167813"/>
<organism evidence="8 9">
    <name type="scientific">Lingula anatina</name>
    <name type="common">Brachiopod</name>
    <name type="synonym">Lingula unguis</name>
    <dbReference type="NCBI Taxonomy" id="7574"/>
    <lineage>
        <taxon>Eukaryota</taxon>
        <taxon>Metazoa</taxon>
        <taxon>Spiralia</taxon>
        <taxon>Lophotrochozoa</taxon>
        <taxon>Brachiopoda</taxon>
        <taxon>Linguliformea</taxon>
        <taxon>Lingulata</taxon>
        <taxon>Lingulida</taxon>
        <taxon>Linguloidea</taxon>
        <taxon>Lingulidae</taxon>
        <taxon>Lingula</taxon>
    </lineage>
</organism>
<dbReference type="SMART" id="SM00594">
    <property type="entry name" value="UAS"/>
    <property type="match status" value="1"/>
</dbReference>
<dbReference type="InterPro" id="IPR006577">
    <property type="entry name" value="UAS"/>
</dbReference>
<accession>A0A1S3IVD3</accession>